<name>A0A8S5NUG8_9CAUD</name>
<organism evidence="1">
    <name type="scientific">CrAss-like virus sp. ctWDt29</name>
    <dbReference type="NCBI Taxonomy" id="2825836"/>
    <lineage>
        <taxon>Viruses</taxon>
        <taxon>Duplodnaviria</taxon>
        <taxon>Heunggongvirae</taxon>
        <taxon>Uroviricota</taxon>
        <taxon>Caudoviricetes</taxon>
        <taxon>Crassvirales</taxon>
    </lineage>
</organism>
<accession>A0A8S5NUG8</accession>
<reference evidence="1" key="1">
    <citation type="journal article" date="2021" name="Proc. Natl. Acad. Sci. U.S.A.">
        <title>A Catalog of Tens of Thousands of Viruses from Human Metagenomes Reveals Hidden Associations with Chronic Diseases.</title>
        <authorList>
            <person name="Tisza M.J."/>
            <person name="Buck C.B."/>
        </authorList>
    </citation>
    <scope>NUCLEOTIDE SEQUENCE</scope>
    <source>
        <strain evidence="1">CtWDt29</strain>
    </source>
</reference>
<evidence type="ECO:0000313" key="1">
    <source>
        <dbReference type="EMBL" id="DAD98382.1"/>
    </source>
</evidence>
<proteinExistence type="predicted"/>
<protein>
    <submittedName>
        <fullName evidence="1">Uncharacterized protein</fullName>
    </submittedName>
</protein>
<sequence>MESDTVCFCSRCYSLKIKYEDSIGMDCCGDCGCTDFRTASFDEWEKLYKERYGHKYVEGTRDIKKSPIFQMSNDKLKTMVSNDPSWREICRAMYPTFPNWLSKADSVILLFAKLYQENRLDDLRMELIKRNNNKH</sequence>
<dbReference type="EMBL" id="BK015261">
    <property type="protein sequence ID" value="DAD98382.1"/>
    <property type="molecule type" value="Genomic_DNA"/>
</dbReference>